<dbReference type="RefSeq" id="XP_031748596.1">
    <property type="nucleotide sequence ID" value="XM_031892736.1"/>
</dbReference>
<reference evidence="9 10" key="3">
    <citation type="submission" date="2025-04" db="UniProtKB">
        <authorList>
            <consortium name="RefSeq"/>
        </authorList>
    </citation>
    <scope>IDENTIFICATION</scope>
    <source>
        <strain evidence="9 10">Nigerian</strain>
        <tissue evidence="9 10">Liver and blood</tissue>
    </source>
</reference>
<dbReference type="Pfam" id="PF05485">
    <property type="entry name" value="THAP"/>
    <property type="match status" value="1"/>
</dbReference>
<dbReference type="PROSITE" id="PS50950">
    <property type="entry name" value="ZF_THAP"/>
    <property type="match status" value="1"/>
</dbReference>
<sequence>MPKCIVRSCPHKSGKKIQYPDVILHVFPKNFERIKRWLQQTGQEFKDLDRYAQCILEEKKNDNYRMCSDHFAPECYTFRGSTKALREDAVPTIFPDANGRPMIKESNFNRSYAKKIRLQAQLAETQASNSQNTEVPAAFMSHADSLASYLAGKRRDASTQTEGHGVATDQAAEFPEIVMPTNAEPDLCNSNMIKELMGEKIPLHDKQTSCLGRNCSVGGSTVTSVQSQKRKESSLPLETTHEVSVTIEDISEEDIVQERKFLVFESCLDTLFYKLTCGAGVGCTSPVGSFRKHVDGSFLSVTGCCVNGHQFQLWQSQPYLEQVAAGNLLLSAAILFSGSNFKQVHEMNNLLGLQQISRTDYLKHQKEFLFGTIDHHWLLEQQRVKEEIGKKALCIVADEMYSSSKHTAKHCSYAMIDQATQKVVDFKACPLARIRSLTVRRAFQNCLDRILDDKFDVHAVATDCHPGIERLMREKYVAINHQYKVCSYSKELKKRLILASKKKMSEKIELWINPIINHFWWSIKTCGGDGNMLRERWQSLLYHLTNQHNWVDLDLYSSCSHKPLTWKERKATPWLKKKSLAYKHLVEVVKDPQMEKDFPHLSCYCHTGYVVSFHSYIRKYRASLALDMDSMEARTKLAVLAHNHNIGKQGKIRVPVKHKKWFDMQKEMKIASRANSRWLVKTVHGEMSNAHLKGLLTDLLRMCNGKLVSPWKARSVHLPHSARAARRPVAGAKRK</sequence>
<accession>A0A6I8PZ89</accession>
<evidence type="ECO:0000256" key="5">
    <source>
        <dbReference type="PROSITE-ProRule" id="PRU00309"/>
    </source>
</evidence>
<evidence type="ECO:0000256" key="1">
    <source>
        <dbReference type="ARBA" id="ARBA00022723"/>
    </source>
</evidence>
<evidence type="ECO:0000313" key="10">
    <source>
        <dbReference type="RefSeq" id="XP_031748596.1"/>
    </source>
</evidence>
<keyword evidence="4 5" id="KW-0238">DNA-binding</keyword>
<evidence type="ECO:0000313" key="13">
    <source>
        <dbReference type="RefSeq" id="XP_031748599.1"/>
    </source>
</evidence>
<dbReference type="RefSeq" id="XP_031748597.1">
    <property type="nucleotide sequence ID" value="XM_031892737.1"/>
</dbReference>
<evidence type="ECO:0000313" key="9">
    <source>
        <dbReference type="RefSeq" id="XP_031748595.1"/>
    </source>
</evidence>
<dbReference type="PANTHER" id="PTHR31751:SF46">
    <property type="match status" value="1"/>
</dbReference>
<evidence type="ECO:0000259" key="6">
    <source>
        <dbReference type="PROSITE" id="PS50950"/>
    </source>
</evidence>
<keyword evidence="1" id="KW-0479">Metal-binding</keyword>
<dbReference type="SMART" id="SM00692">
    <property type="entry name" value="DM3"/>
    <property type="match status" value="1"/>
</dbReference>
<proteinExistence type="predicted"/>
<keyword evidence="3" id="KW-0862">Zinc</keyword>
<dbReference type="Xenbase" id="XB-GENE-29099151">
    <property type="gene designation" value="MGC145244"/>
</dbReference>
<evidence type="ECO:0000313" key="8">
    <source>
        <dbReference type="Proteomes" id="UP000008143"/>
    </source>
</evidence>
<evidence type="ECO:0000313" key="11">
    <source>
        <dbReference type="RefSeq" id="XP_031748597.1"/>
    </source>
</evidence>
<dbReference type="Ensembl" id="ENSXETT00000105242">
    <property type="protein sequence ID" value="ENSXETP00000107825"/>
    <property type="gene ID" value="ENSXETG00000031841"/>
</dbReference>
<dbReference type="Ensembl" id="ENSXETT00000118597">
    <property type="protein sequence ID" value="ENSXETP00000106577"/>
    <property type="gene ID" value="ENSXETG00000031841"/>
</dbReference>
<evidence type="ECO:0000313" key="7">
    <source>
        <dbReference type="Ensembl" id="ENSXETP00000061716"/>
    </source>
</evidence>
<dbReference type="Bgee" id="ENSXETG00000031841">
    <property type="expression patterns" value="Expressed in neurula embryo and 13 other cell types or tissues"/>
</dbReference>
<keyword evidence="2 5" id="KW-0863">Zinc-finger</keyword>
<dbReference type="GO" id="GO:0003677">
    <property type="term" value="F:DNA binding"/>
    <property type="evidence" value="ECO:0007669"/>
    <property type="project" value="UniProtKB-UniRule"/>
</dbReference>
<dbReference type="SMART" id="SM00980">
    <property type="entry name" value="THAP"/>
    <property type="match status" value="1"/>
</dbReference>
<dbReference type="Proteomes" id="UP000008143">
    <property type="component" value="Chromosome 9"/>
</dbReference>
<organism evidence="7">
    <name type="scientific">Xenopus tropicalis</name>
    <name type="common">Western clawed frog</name>
    <name type="synonym">Silurana tropicalis</name>
    <dbReference type="NCBI Taxonomy" id="8364"/>
    <lineage>
        <taxon>Eukaryota</taxon>
        <taxon>Metazoa</taxon>
        <taxon>Chordata</taxon>
        <taxon>Craniata</taxon>
        <taxon>Vertebrata</taxon>
        <taxon>Euteleostomi</taxon>
        <taxon>Amphibia</taxon>
        <taxon>Batrachia</taxon>
        <taxon>Anura</taxon>
        <taxon>Pipoidea</taxon>
        <taxon>Pipidae</taxon>
        <taxon>Xenopodinae</taxon>
        <taxon>Xenopus</taxon>
        <taxon>Silurana</taxon>
    </lineage>
</organism>
<evidence type="ECO:0000256" key="3">
    <source>
        <dbReference type="ARBA" id="ARBA00022833"/>
    </source>
</evidence>
<dbReference type="RefSeq" id="XP_031748599.1">
    <property type="nucleotide sequence ID" value="XM_031892739.1"/>
</dbReference>
<evidence type="ECO:0000256" key="4">
    <source>
        <dbReference type="ARBA" id="ARBA00023125"/>
    </source>
</evidence>
<evidence type="ECO:0000256" key="2">
    <source>
        <dbReference type="ARBA" id="ARBA00022771"/>
    </source>
</evidence>
<dbReference type="RefSeq" id="XP_031748598.1">
    <property type="nucleotide sequence ID" value="XM_031892738.1"/>
</dbReference>
<reference evidence="7" key="2">
    <citation type="submission" date="2020-05" db="UniProtKB">
        <authorList>
            <consortium name="Ensembl"/>
        </authorList>
    </citation>
    <scope>IDENTIFICATION</scope>
</reference>
<feature type="domain" description="THAP-type" evidence="6">
    <location>
        <begin position="1"/>
        <end position="94"/>
    </location>
</feature>
<reference evidence="7" key="1">
    <citation type="journal article" date="2010" name="Science">
        <title>The genome of the Western clawed frog Xenopus tropicalis.</title>
        <authorList>
            <person name="Hellsten U."/>
            <person name="Harland R.M."/>
            <person name="Gilchrist M.J."/>
            <person name="Hendrix D."/>
            <person name="Jurka J."/>
            <person name="Kapitonov V."/>
            <person name="Ovcharenko I."/>
            <person name="Putnam N.H."/>
            <person name="Shu S."/>
            <person name="Taher L."/>
            <person name="Blitz I.L."/>
            <person name="Blumberg B."/>
            <person name="Dichmann D.S."/>
            <person name="Dubchak I."/>
            <person name="Amaya E."/>
            <person name="Detter J.C."/>
            <person name="Fletcher R."/>
            <person name="Gerhard D.S."/>
            <person name="Goodstein D."/>
            <person name="Graves T."/>
            <person name="Grigoriev I.V."/>
            <person name="Grimwood J."/>
            <person name="Kawashima T."/>
            <person name="Lindquist E."/>
            <person name="Lucas S.M."/>
            <person name="Mead P.E."/>
            <person name="Mitros T."/>
            <person name="Ogino H."/>
            <person name="Ohta Y."/>
            <person name="Poliakov A.V."/>
            <person name="Pollet N."/>
            <person name="Robert J."/>
            <person name="Salamov A."/>
            <person name="Sater A.K."/>
            <person name="Schmutz J."/>
            <person name="Terry A."/>
            <person name="Vize P.D."/>
            <person name="Warren W.C."/>
            <person name="Wells D."/>
            <person name="Wills A."/>
            <person name="Wilson R.K."/>
            <person name="Zimmerman L.B."/>
            <person name="Zorn A.M."/>
            <person name="Grainger R."/>
            <person name="Grammer T."/>
            <person name="Khokha M.K."/>
            <person name="Richardson P.M."/>
            <person name="Rokhsar D.S."/>
        </authorList>
    </citation>
    <scope>NUCLEOTIDE SEQUENCE [LARGE SCALE GENOMIC DNA]</scope>
    <source>
        <strain evidence="7">Nigerian</strain>
    </source>
</reference>
<dbReference type="PANTHER" id="PTHR31751">
    <property type="entry name" value="SI:CH211-108C17.2-RELATED-RELATED"/>
    <property type="match status" value="1"/>
</dbReference>
<dbReference type="RefSeq" id="XP_031748595.1">
    <property type="nucleotide sequence ID" value="XM_031892735.1"/>
</dbReference>
<dbReference type="SUPFAM" id="SSF57716">
    <property type="entry name" value="Glucocorticoid receptor-like (DNA-binding domain)"/>
    <property type="match status" value="1"/>
</dbReference>
<dbReference type="InterPro" id="IPR006612">
    <property type="entry name" value="THAP_Znf"/>
</dbReference>
<name>A0A6I8PZ89_XENTR</name>
<dbReference type="OrthoDB" id="9934617at2759"/>
<dbReference type="GO" id="GO:0008270">
    <property type="term" value="F:zinc ion binding"/>
    <property type="evidence" value="ECO:0007669"/>
    <property type="project" value="UniProtKB-KW"/>
</dbReference>
<dbReference type="AlphaFoldDB" id="A0A6I8PZ89"/>
<evidence type="ECO:0000313" key="14">
    <source>
        <dbReference type="Xenbase" id="XB-GENE-29099151"/>
    </source>
</evidence>
<dbReference type="AGR" id="Xenbase:XB-GENE-29099151"/>
<protein>
    <submittedName>
        <fullName evidence="9 10">Uncharacterized protein LOC779912 isoform X1</fullName>
    </submittedName>
</protein>
<dbReference type="Ensembl" id="ENSXETT00000113916">
    <property type="protein sequence ID" value="ENSXETP00000105760"/>
    <property type="gene ID" value="ENSXETG00000031841"/>
</dbReference>
<dbReference type="GeneTree" id="ENSGT00940000164945"/>
<dbReference type="OMA" id="CPSPCCN"/>
<keyword evidence="8" id="KW-1185">Reference proteome</keyword>
<dbReference type="Ensembl" id="ENSXETT00000065023">
    <property type="protein sequence ID" value="ENSXETP00000061716"/>
    <property type="gene ID" value="ENSXETG00000031841"/>
</dbReference>
<dbReference type="GeneID" id="779912"/>
<gene>
    <name evidence="7 9 10 11 12 13 14" type="primary">MGC145244</name>
</gene>
<evidence type="ECO:0000313" key="12">
    <source>
        <dbReference type="RefSeq" id="XP_031748598.1"/>
    </source>
</evidence>